<sequence>MNAILSAAAEGEHEAFVTLPFPAIFFGVIAMGVFILLAFVTWSYRDVANRHEHKVDDSKAHH</sequence>
<keyword evidence="1" id="KW-1133">Transmembrane helix</keyword>
<evidence type="ECO:0000313" key="2">
    <source>
        <dbReference type="EMBL" id="CAB4616405.1"/>
    </source>
</evidence>
<keyword evidence="1" id="KW-0472">Membrane</keyword>
<proteinExistence type="predicted"/>
<gene>
    <name evidence="2" type="ORF">UFOPK1909_00217</name>
</gene>
<protein>
    <submittedName>
        <fullName evidence="2">Unannotated protein</fullName>
    </submittedName>
</protein>
<dbReference type="EMBL" id="CAEZVD010000008">
    <property type="protein sequence ID" value="CAB4616405.1"/>
    <property type="molecule type" value="Genomic_DNA"/>
</dbReference>
<dbReference type="AlphaFoldDB" id="A0A6J6HY13"/>
<name>A0A6J6HY13_9ZZZZ</name>
<organism evidence="2">
    <name type="scientific">freshwater metagenome</name>
    <dbReference type="NCBI Taxonomy" id="449393"/>
    <lineage>
        <taxon>unclassified sequences</taxon>
        <taxon>metagenomes</taxon>
        <taxon>ecological metagenomes</taxon>
    </lineage>
</organism>
<keyword evidence="1" id="KW-0812">Transmembrane</keyword>
<reference evidence="2" key="1">
    <citation type="submission" date="2020-05" db="EMBL/GenBank/DDBJ databases">
        <authorList>
            <person name="Chiriac C."/>
            <person name="Salcher M."/>
            <person name="Ghai R."/>
            <person name="Kavagutti S V."/>
        </authorList>
    </citation>
    <scope>NUCLEOTIDE SEQUENCE</scope>
</reference>
<evidence type="ECO:0000256" key="1">
    <source>
        <dbReference type="SAM" id="Phobius"/>
    </source>
</evidence>
<feature type="transmembrane region" description="Helical" evidence="1">
    <location>
        <begin position="23"/>
        <end position="44"/>
    </location>
</feature>
<accession>A0A6J6HY13</accession>